<evidence type="ECO:0000313" key="4">
    <source>
        <dbReference type="EMBL" id="MBS7674738.1"/>
    </source>
</evidence>
<dbReference type="GO" id="GO:0015288">
    <property type="term" value="F:porin activity"/>
    <property type="evidence" value="ECO:0007669"/>
    <property type="project" value="TreeGrafter"/>
</dbReference>
<evidence type="ECO:0000256" key="3">
    <source>
        <dbReference type="ARBA" id="ARBA00022729"/>
    </source>
</evidence>
<dbReference type="GO" id="GO:0016020">
    <property type="term" value="C:membrane"/>
    <property type="evidence" value="ECO:0007669"/>
    <property type="project" value="InterPro"/>
</dbReference>
<dbReference type="EMBL" id="JAHBND010000586">
    <property type="protein sequence ID" value="MBS7674738.1"/>
    <property type="molecule type" value="Genomic_DNA"/>
</dbReference>
<proteinExistence type="inferred from homology"/>
<sequence>MRNFYFNNDNRDGTAAPSKTEEWAQGFMLDFKSGYTDGMVGFGVDGLGLLGVTLDSGKGR</sequence>
<dbReference type="PANTHER" id="PTHR34596">
    <property type="entry name" value="CHITOPORIN"/>
    <property type="match status" value="1"/>
</dbReference>
<feature type="non-terminal residue" evidence="4">
    <location>
        <position position="60"/>
    </location>
</feature>
<comment type="similarity">
    <text evidence="1">Belongs to the outer membrane porin (Opr) (TC 1.B.25) family.</text>
</comment>
<evidence type="ECO:0000256" key="1">
    <source>
        <dbReference type="ARBA" id="ARBA00009075"/>
    </source>
</evidence>
<dbReference type="AlphaFoldDB" id="A0AAW4KQM4"/>
<reference evidence="4" key="1">
    <citation type="submission" date="2021-05" db="EMBL/GenBank/DDBJ databases">
        <authorList>
            <person name="Stine C."/>
        </authorList>
    </citation>
    <scope>NUCLEOTIDE SEQUENCE</scope>
    <source>
        <strain evidence="4">TDS0091212</strain>
    </source>
</reference>
<dbReference type="InterPro" id="IPR005318">
    <property type="entry name" value="OM_porin_bac"/>
</dbReference>
<dbReference type="PANTHER" id="PTHR34596:SF2">
    <property type="entry name" value="CHITOPORIN"/>
    <property type="match status" value="1"/>
</dbReference>
<keyword evidence="3" id="KW-0732">Signal</keyword>
<dbReference type="Gene3D" id="2.40.160.10">
    <property type="entry name" value="Porin"/>
    <property type="match status" value="1"/>
</dbReference>
<dbReference type="Proteomes" id="UP001196338">
    <property type="component" value="Unassembled WGS sequence"/>
</dbReference>
<evidence type="ECO:0000256" key="2">
    <source>
        <dbReference type="ARBA" id="ARBA00022448"/>
    </source>
</evidence>
<reference evidence="4" key="2">
    <citation type="submission" date="2023-08" db="EMBL/GenBank/DDBJ databases">
        <title>Vibrio cholerae Outbreaks in Tanzania Exemplify Founder Flush: Simultaneous Increases in Population Size and Genetic Diversity.</title>
        <authorList>
            <person name="Debes A.K."/>
            <person name="Mohammed A."/>
            <person name="Maseke I."/>
            <person name="Almeida M."/>
            <person name="Li S."/>
            <person name="Matimba H."/>
            <person name="Joachim A."/>
            <person name="Mizinduko M."/>
            <person name="Nyanga S."/>
            <person name="Kelly M."/>
            <person name="Kachwamba Y."/>
            <person name="Schaffer A.M."/>
            <person name="Nyanga A.S."/>
            <person name="Mghamba J."/>
            <person name="Mosha F.S."/>
            <person name="Sack D.A."/>
            <person name="Stine O.C."/>
        </authorList>
    </citation>
    <scope>NUCLEOTIDE SEQUENCE</scope>
    <source>
        <strain evidence="4">TDS0091212</strain>
    </source>
</reference>
<protein>
    <submittedName>
        <fullName evidence="4">OprD family outer membrane porin</fullName>
    </submittedName>
</protein>
<gene>
    <name evidence="4" type="ORF">KIN13_15065</name>
</gene>
<keyword evidence="2" id="KW-0813">Transport</keyword>
<dbReference type="InterPro" id="IPR023614">
    <property type="entry name" value="Porin_dom_sf"/>
</dbReference>
<comment type="caution">
    <text evidence="4">The sequence shown here is derived from an EMBL/GenBank/DDBJ whole genome shotgun (WGS) entry which is preliminary data.</text>
</comment>
<dbReference type="Pfam" id="PF03573">
    <property type="entry name" value="OprD"/>
    <property type="match status" value="1"/>
</dbReference>
<name>A0AAW4KQM4_VIBCL</name>
<evidence type="ECO:0000313" key="5">
    <source>
        <dbReference type="Proteomes" id="UP001196338"/>
    </source>
</evidence>
<organism evidence="4 5">
    <name type="scientific">Vibrio cholerae</name>
    <dbReference type="NCBI Taxonomy" id="666"/>
    <lineage>
        <taxon>Bacteria</taxon>
        <taxon>Pseudomonadati</taxon>
        <taxon>Pseudomonadota</taxon>
        <taxon>Gammaproteobacteria</taxon>
        <taxon>Vibrionales</taxon>
        <taxon>Vibrionaceae</taxon>
        <taxon>Vibrio</taxon>
    </lineage>
</organism>
<accession>A0AAW4KQM4</accession>